<dbReference type="AlphaFoldDB" id="A0A517ZQ23"/>
<sequence length="441" mass="48827">MCETLRMLEVLGPQLPRGSSTVPIVELEKSAVSTPNRRIVRSPQKWPNDDSALATTCLGHAKTELPIEAWQFYHAAAKTELAGSFDEDAVKMGALGIAFQTASLLRWSGETLRLRRSGIFSRKDSSRTALAGRFGEAATYLFMLQQGYIYWDHIPSLLERAMNDVRISHNEQVQFAQLIKKRFKRKTPEKEPDFAFETGQGVVALAEAKGAFVPPDSSPKMVKQNLAEGLEQVDAWANLISPQPKKLFAVGLYLREEADPYPDSSLLAFVDPETDATADETVPFRNDWIRRGNYGAWLIGMGLVGAGMALRSAQTTDTSARHLVVISFGEESFAIVTKSEMKALGLALIEWNVFLALIRSYPGVNVDVPIMGIDVSILRSVEDIIVDADADFQPDRKSMLRESSEWPAWFSGSILPDGTLFGALHFGRSDKPQLSVAEFRL</sequence>
<dbReference type="Proteomes" id="UP000319383">
    <property type="component" value="Chromosome"/>
</dbReference>
<gene>
    <name evidence="1" type="ORF">Mal52_30670</name>
</gene>
<evidence type="ECO:0000313" key="1">
    <source>
        <dbReference type="EMBL" id="QDU44582.1"/>
    </source>
</evidence>
<name>A0A517ZQ23_9PLAN</name>
<dbReference type="KEGG" id="sdyn:Mal52_30670"/>
<dbReference type="EMBL" id="CP036276">
    <property type="protein sequence ID" value="QDU44582.1"/>
    <property type="molecule type" value="Genomic_DNA"/>
</dbReference>
<protein>
    <submittedName>
        <fullName evidence="1">Uncharacterized protein</fullName>
    </submittedName>
</protein>
<accession>A0A517ZQ23</accession>
<organism evidence="1 2">
    <name type="scientific">Symmachiella dynata</name>
    <dbReference type="NCBI Taxonomy" id="2527995"/>
    <lineage>
        <taxon>Bacteria</taxon>
        <taxon>Pseudomonadati</taxon>
        <taxon>Planctomycetota</taxon>
        <taxon>Planctomycetia</taxon>
        <taxon>Planctomycetales</taxon>
        <taxon>Planctomycetaceae</taxon>
        <taxon>Symmachiella</taxon>
    </lineage>
</organism>
<dbReference type="RefSeq" id="WP_145376919.1">
    <property type="nucleotide sequence ID" value="NZ_CP036276.1"/>
</dbReference>
<keyword evidence="2" id="KW-1185">Reference proteome</keyword>
<proteinExistence type="predicted"/>
<evidence type="ECO:0000313" key="2">
    <source>
        <dbReference type="Proteomes" id="UP000319383"/>
    </source>
</evidence>
<reference evidence="1 2" key="1">
    <citation type="submission" date="2019-02" db="EMBL/GenBank/DDBJ databases">
        <title>Deep-cultivation of Planctomycetes and their phenomic and genomic characterization uncovers novel biology.</title>
        <authorList>
            <person name="Wiegand S."/>
            <person name="Jogler M."/>
            <person name="Boedeker C."/>
            <person name="Pinto D."/>
            <person name="Vollmers J."/>
            <person name="Rivas-Marin E."/>
            <person name="Kohn T."/>
            <person name="Peeters S.H."/>
            <person name="Heuer A."/>
            <person name="Rast P."/>
            <person name="Oberbeckmann S."/>
            <person name="Bunk B."/>
            <person name="Jeske O."/>
            <person name="Meyerdierks A."/>
            <person name="Storesund J.E."/>
            <person name="Kallscheuer N."/>
            <person name="Luecker S."/>
            <person name="Lage O.M."/>
            <person name="Pohl T."/>
            <person name="Merkel B.J."/>
            <person name="Hornburger P."/>
            <person name="Mueller R.-W."/>
            <person name="Bruemmer F."/>
            <person name="Labrenz M."/>
            <person name="Spormann A.M."/>
            <person name="Op den Camp H."/>
            <person name="Overmann J."/>
            <person name="Amann R."/>
            <person name="Jetten M.S.M."/>
            <person name="Mascher T."/>
            <person name="Medema M.H."/>
            <person name="Devos D.P."/>
            <person name="Kaster A.-K."/>
            <person name="Ovreas L."/>
            <person name="Rohde M."/>
            <person name="Galperin M.Y."/>
            <person name="Jogler C."/>
        </authorList>
    </citation>
    <scope>NUCLEOTIDE SEQUENCE [LARGE SCALE GENOMIC DNA]</scope>
    <source>
        <strain evidence="1 2">Mal52</strain>
    </source>
</reference>